<dbReference type="Proteomes" id="UP000285596">
    <property type="component" value="Unassembled WGS sequence"/>
</dbReference>
<gene>
    <name evidence="1" type="ORF">D3105_06265</name>
</gene>
<sequence length="73" mass="7466">MNLVRAWKDPEYRATLSEAPANPAGLVELADDQLDGVAGGTTWACATVTLTVTVCSPTGTLCGSCSMGTRGCC</sequence>
<evidence type="ECO:0000313" key="1">
    <source>
        <dbReference type="EMBL" id="ROV69378.1"/>
    </source>
</evidence>
<organism evidence="1 2">
    <name type="scientific">Streptomyces globisporus</name>
    <dbReference type="NCBI Taxonomy" id="1908"/>
    <lineage>
        <taxon>Bacteria</taxon>
        <taxon>Bacillati</taxon>
        <taxon>Actinomycetota</taxon>
        <taxon>Actinomycetes</taxon>
        <taxon>Kitasatosporales</taxon>
        <taxon>Streptomycetaceae</taxon>
        <taxon>Streptomyces</taxon>
    </lineage>
</organism>
<comment type="caution">
    <text evidence="1">The sequence shown here is derived from an EMBL/GenBank/DDBJ whole genome shotgun (WGS) entry which is preliminary data.</text>
</comment>
<accession>A0A423V4K6</accession>
<evidence type="ECO:0000313" key="2">
    <source>
        <dbReference type="Proteomes" id="UP000285596"/>
    </source>
</evidence>
<dbReference type="InterPro" id="IPR027635">
    <property type="entry name" value="Lantibiotic2_lead_pep_dom"/>
</dbReference>
<dbReference type="AlphaFoldDB" id="A0A423V4K6"/>
<name>A0A423V4K6_STRGL</name>
<proteinExistence type="predicted"/>
<dbReference type="GO" id="GO:0042742">
    <property type="term" value="P:defense response to bacterium"/>
    <property type="evidence" value="ECO:0007669"/>
    <property type="project" value="InterPro"/>
</dbReference>
<dbReference type="EMBL" id="QWFA01000023">
    <property type="protein sequence ID" value="ROV69378.1"/>
    <property type="molecule type" value="Genomic_DNA"/>
</dbReference>
<dbReference type="RefSeq" id="WP_006126649.1">
    <property type="nucleotide sequence ID" value="NZ_QWFA01000023.1"/>
</dbReference>
<dbReference type="NCBIfam" id="TIGR03898">
    <property type="entry name" value="lanti_MRSA_kill"/>
    <property type="match status" value="1"/>
</dbReference>
<reference evidence="1 2" key="1">
    <citation type="submission" date="2018-08" db="EMBL/GenBank/DDBJ databases">
        <title>Streptomyces globisporus 1912-4Crt, whole genome shotgun sequence.</title>
        <authorList>
            <person name="Matselyukh B."/>
        </authorList>
    </citation>
    <scope>NUCLEOTIDE SEQUENCE [LARGE SCALE GENOMIC DNA]</scope>
    <source>
        <strain evidence="1 2">1912-4Crt</strain>
    </source>
</reference>
<protein>
    <submittedName>
        <fullName evidence="1">Mersacidin/lichenicidin family type 2 lantibiotic</fullName>
    </submittedName>
</protein>